<sequence length="160" mass="18238">MKEVRYKLTYCTDTVSTNSQHVQDRRVMFHDMVSLLEAAEGQKESAQVIPNEEKAMVVHNLEEKKPERTVLMKDDSDDDDLDNKTLSKRFKIMTPIPNPIPLNTLVPKNLLKPEEQQKSLQEFTDQLFGTTSTKFSPTPLREPTPLKDPAKGKEVAIGKE</sequence>
<comment type="caution">
    <text evidence="2">The sequence shown here is derived from an EMBL/GenBank/DDBJ whole genome shotgun (WGS) entry which is preliminary data.</text>
</comment>
<feature type="region of interest" description="Disordered" evidence="1">
    <location>
        <begin position="116"/>
        <end position="160"/>
    </location>
</feature>
<dbReference type="EMBL" id="BQNB010021528">
    <property type="protein sequence ID" value="GJU07331.1"/>
    <property type="molecule type" value="Genomic_DNA"/>
</dbReference>
<evidence type="ECO:0000256" key="1">
    <source>
        <dbReference type="SAM" id="MobiDB-lite"/>
    </source>
</evidence>
<protein>
    <submittedName>
        <fullName evidence="2">Uncharacterized protein</fullName>
    </submittedName>
</protein>
<reference evidence="2" key="2">
    <citation type="submission" date="2022-01" db="EMBL/GenBank/DDBJ databases">
        <authorList>
            <person name="Yamashiro T."/>
            <person name="Shiraishi A."/>
            <person name="Satake H."/>
            <person name="Nakayama K."/>
        </authorList>
    </citation>
    <scope>NUCLEOTIDE SEQUENCE</scope>
</reference>
<evidence type="ECO:0000313" key="3">
    <source>
        <dbReference type="Proteomes" id="UP001151760"/>
    </source>
</evidence>
<evidence type="ECO:0000313" key="2">
    <source>
        <dbReference type="EMBL" id="GJU07331.1"/>
    </source>
</evidence>
<organism evidence="2 3">
    <name type="scientific">Tanacetum coccineum</name>
    <dbReference type="NCBI Taxonomy" id="301880"/>
    <lineage>
        <taxon>Eukaryota</taxon>
        <taxon>Viridiplantae</taxon>
        <taxon>Streptophyta</taxon>
        <taxon>Embryophyta</taxon>
        <taxon>Tracheophyta</taxon>
        <taxon>Spermatophyta</taxon>
        <taxon>Magnoliopsida</taxon>
        <taxon>eudicotyledons</taxon>
        <taxon>Gunneridae</taxon>
        <taxon>Pentapetalae</taxon>
        <taxon>asterids</taxon>
        <taxon>campanulids</taxon>
        <taxon>Asterales</taxon>
        <taxon>Asteraceae</taxon>
        <taxon>Asteroideae</taxon>
        <taxon>Anthemideae</taxon>
        <taxon>Anthemidinae</taxon>
        <taxon>Tanacetum</taxon>
    </lineage>
</organism>
<proteinExistence type="predicted"/>
<feature type="compositionally biased region" description="Polar residues" evidence="1">
    <location>
        <begin position="118"/>
        <end position="136"/>
    </location>
</feature>
<dbReference type="Proteomes" id="UP001151760">
    <property type="component" value="Unassembled WGS sequence"/>
</dbReference>
<gene>
    <name evidence="2" type="ORF">Tco_1123761</name>
</gene>
<feature type="compositionally biased region" description="Basic and acidic residues" evidence="1">
    <location>
        <begin position="144"/>
        <end position="160"/>
    </location>
</feature>
<accession>A0ABQ5J492</accession>
<name>A0ABQ5J492_9ASTR</name>
<reference evidence="2" key="1">
    <citation type="journal article" date="2022" name="Int. J. Mol. Sci.">
        <title>Draft Genome of Tanacetum Coccineum: Genomic Comparison of Closely Related Tanacetum-Family Plants.</title>
        <authorList>
            <person name="Yamashiro T."/>
            <person name="Shiraishi A."/>
            <person name="Nakayama K."/>
            <person name="Satake H."/>
        </authorList>
    </citation>
    <scope>NUCLEOTIDE SEQUENCE</scope>
</reference>
<keyword evidence="3" id="KW-1185">Reference proteome</keyword>